<evidence type="ECO:0000313" key="2">
    <source>
        <dbReference type="Proteomes" id="UP000250235"/>
    </source>
</evidence>
<dbReference type="Proteomes" id="UP000250235">
    <property type="component" value="Unassembled WGS sequence"/>
</dbReference>
<accession>A0A2Z7CAQ9</accession>
<dbReference type="EMBL" id="KQ997811">
    <property type="protein sequence ID" value="KZV43735.1"/>
    <property type="molecule type" value="Genomic_DNA"/>
</dbReference>
<evidence type="ECO:0000313" key="1">
    <source>
        <dbReference type="EMBL" id="KZV43735.1"/>
    </source>
</evidence>
<organism evidence="1 2">
    <name type="scientific">Dorcoceras hygrometricum</name>
    <dbReference type="NCBI Taxonomy" id="472368"/>
    <lineage>
        <taxon>Eukaryota</taxon>
        <taxon>Viridiplantae</taxon>
        <taxon>Streptophyta</taxon>
        <taxon>Embryophyta</taxon>
        <taxon>Tracheophyta</taxon>
        <taxon>Spermatophyta</taxon>
        <taxon>Magnoliopsida</taxon>
        <taxon>eudicotyledons</taxon>
        <taxon>Gunneridae</taxon>
        <taxon>Pentapetalae</taxon>
        <taxon>asterids</taxon>
        <taxon>lamiids</taxon>
        <taxon>Lamiales</taxon>
        <taxon>Gesneriaceae</taxon>
        <taxon>Didymocarpoideae</taxon>
        <taxon>Trichosporeae</taxon>
        <taxon>Loxocarpinae</taxon>
        <taxon>Dorcoceras</taxon>
    </lineage>
</organism>
<gene>
    <name evidence="1" type="ORF">F511_44093</name>
</gene>
<sequence>MVLEYKKLSKSFEEVRAEKESYATNDELAGSSNMQAALSKLVTENEAQAQAALNQNRSDASKEQNRLSILCVRSLMFRSQQQLKLILFEERDCRSDKNSDKESKREIFVKEKDLGAYIYESRFEIRAEEEFRSEDRFQITCETRKANEIN</sequence>
<dbReference type="AlphaFoldDB" id="A0A2Z7CAQ9"/>
<proteinExistence type="predicted"/>
<keyword evidence="2" id="KW-1185">Reference proteome</keyword>
<protein>
    <submittedName>
        <fullName evidence="1">Uncharacterized protein</fullName>
    </submittedName>
</protein>
<name>A0A2Z7CAQ9_9LAMI</name>
<reference evidence="1 2" key="1">
    <citation type="journal article" date="2015" name="Proc. Natl. Acad. Sci. U.S.A.">
        <title>The resurrection genome of Boea hygrometrica: A blueprint for survival of dehydration.</title>
        <authorList>
            <person name="Xiao L."/>
            <person name="Yang G."/>
            <person name="Zhang L."/>
            <person name="Yang X."/>
            <person name="Zhao S."/>
            <person name="Ji Z."/>
            <person name="Zhou Q."/>
            <person name="Hu M."/>
            <person name="Wang Y."/>
            <person name="Chen M."/>
            <person name="Xu Y."/>
            <person name="Jin H."/>
            <person name="Xiao X."/>
            <person name="Hu G."/>
            <person name="Bao F."/>
            <person name="Hu Y."/>
            <person name="Wan P."/>
            <person name="Li L."/>
            <person name="Deng X."/>
            <person name="Kuang T."/>
            <person name="Xiang C."/>
            <person name="Zhu J.K."/>
            <person name="Oliver M.J."/>
            <person name="He Y."/>
        </authorList>
    </citation>
    <scope>NUCLEOTIDE SEQUENCE [LARGE SCALE GENOMIC DNA]</scope>
    <source>
        <strain evidence="2">cv. XS01</strain>
    </source>
</reference>